<reference evidence="2 3" key="2">
    <citation type="journal article" date="2021" name="Microorganisms">
        <title>The Ever-Expanding Pseudomonas Genus: Description of 43 New Species and Partition of the Pseudomonas putida Group.</title>
        <authorList>
            <person name="Girard L."/>
            <person name="Lood C."/>
            <person name="Hofte M."/>
            <person name="Vandamme P."/>
            <person name="Rokni-Zadeh H."/>
            <person name="van Noort V."/>
            <person name="Lavigne R."/>
            <person name="De Mot R."/>
        </authorList>
    </citation>
    <scope>NUCLEOTIDE SEQUENCE [LARGE SCALE GENOMIC DNA]</scope>
    <source>
        <strain evidence="2 3">RW9S1A</strain>
    </source>
</reference>
<dbReference type="EMBL" id="CP077095">
    <property type="protein sequence ID" value="QXI39297.1"/>
    <property type="molecule type" value="Genomic_DNA"/>
</dbReference>
<feature type="transmembrane region" description="Helical" evidence="1">
    <location>
        <begin position="328"/>
        <end position="345"/>
    </location>
</feature>
<name>A0A9E6PYL7_9PSED</name>
<dbReference type="Proteomes" id="UP000633418">
    <property type="component" value="Chromosome"/>
</dbReference>
<feature type="transmembrane region" description="Helical" evidence="1">
    <location>
        <begin position="257"/>
        <end position="282"/>
    </location>
</feature>
<reference evidence="2 3" key="1">
    <citation type="journal article" date="2020" name="Microorganisms">
        <title>Reliable Identification of Environmental Pseudomonas Isolates Using the rpoD Gene.</title>
        <authorList>
            <consortium name="The Broad Institute Genome Sequencing Platform"/>
            <person name="Girard L."/>
            <person name="Lood C."/>
            <person name="Rokni-Zadeh H."/>
            <person name="van Noort V."/>
            <person name="Lavigne R."/>
            <person name="De Mot R."/>
        </authorList>
    </citation>
    <scope>NUCLEOTIDE SEQUENCE [LARGE SCALE GENOMIC DNA]</scope>
    <source>
        <strain evidence="2 3">RW9S1A</strain>
    </source>
</reference>
<dbReference type="AlphaFoldDB" id="A0A9E6PYL7"/>
<protein>
    <submittedName>
        <fullName evidence="2">Glucosyltransferase domain-containing protein</fullName>
    </submittedName>
</protein>
<accession>A0A9E6PYL7</accession>
<feature type="transmembrane region" description="Helical" evidence="1">
    <location>
        <begin position="357"/>
        <end position="376"/>
    </location>
</feature>
<keyword evidence="1" id="KW-1133">Transmembrane helix</keyword>
<keyword evidence="3" id="KW-1185">Reference proteome</keyword>
<dbReference type="InterPro" id="IPR025686">
    <property type="entry name" value="Glucos_trans_II"/>
</dbReference>
<dbReference type="Pfam" id="PF14264">
    <property type="entry name" value="Glucos_trans_II"/>
    <property type="match status" value="1"/>
</dbReference>
<sequence length="506" mass="55487">MAVLAIMDHRLSRRDAWLLCCMAIGLHILPLVLADLAYIDDVWRSQLAGQLQDPGDSWTGQGRVLVDVLYSGLGFDKATPNIYPLPLLLAMVVAAKALSDLAFHYFEAPTGTALLVVLPLWYNPFFLQNLSYQYDGAAMALALAASVMAITQGARHRWGTGLAMVLVAAAASLYQISVNVFAGLCCIEVIRQVAAHAPLRQVVRQLARRLVQLLGGGLLYLLTGYRLIDVPRTALLPLDHAWPETLARRLLLAFEHVGLLVTTGTAWLFLILAGLAGATLVLRSWQVLRSARPVISRVALLALLWCSLVALMLLVPGISLLFDYYNQGARLLMGVGPAMVLVLLLAHERLAGLHGRLAWFTVIPLVFMLSFSYAYGRLLVAQKEMERVMTSSIAQAIQANPAVYDAKRFYILGHDSRQVWLPAGSGSFQAMPALRYVFAIAYQVLPEMMPRVGMTTFGSHPPLQKAQVLASSPQPQVDGKFFAIHRVGDVGYVLMKPIIDAEAFHK</sequence>
<dbReference type="RefSeq" id="WP_217858753.1">
    <property type="nucleotide sequence ID" value="NZ_CP077095.1"/>
</dbReference>
<feature type="transmembrane region" description="Helical" evidence="1">
    <location>
        <begin position="134"/>
        <end position="151"/>
    </location>
</feature>
<dbReference type="KEGG" id="pxn:HU772_004230"/>
<proteinExistence type="predicted"/>
<keyword evidence="1" id="KW-0472">Membrane</keyword>
<gene>
    <name evidence="2" type="ORF">HU772_004230</name>
</gene>
<evidence type="ECO:0000313" key="3">
    <source>
        <dbReference type="Proteomes" id="UP000633418"/>
    </source>
</evidence>
<feature type="transmembrane region" description="Helical" evidence="1">
    <location>
        <begin position="294"/>
        <end position="322"/>
    </location>
</feature>
<evidence type="ECO:0000256" key="1">
    <source>
        <dbReference type="SAM" id="Phobius"/>
    </source>
</evidence>
<organism evidence="2 3">
    <name type="scientific">Pseudomonas xantholysinigenes</name>
    <dbReference type="NCBI Taxonomy" id="2745490"/>
    <lineage>
        <taxon>Bacteria</taxon>
        <taxon>Pseudomonadati</taxon>
        <taxon>Pseudomonadota</taxon>
        <taxon>Gammaproteobacteria</taxon>
        <taxon>Pseudomonadales</taxon>
        <taxon>Pseudomonadaceae</taxon>
        <taxon>Pseudomonas</taxon>
    </lineage>
</organism>
<feature type="transmembrane region" description="Helical" evidence="1">
    <location>
        <begin position="163"/>
        <end position="190"/>
    </location>
</feature>
<feature type="transmembrane region" description="Helical" evidence="1">
    <location>
        <begin position="102"/>
        <end position="122"/>
    </location>
</feature>
<feature type="transmembrane region" description="Helical" evidence="1">
    <location>
        <begin position="16"/>
        <end position="39"/>
    </location>
</feature>
<keyword evidence="1" id="KW-0812">Transmembrane</keyword>
<evidence type="ECO:0000313" key="2">
    <source>
        <dbReference type="EMBL" id="QXI39297.1"/>
    </source>
</evidence>